<evidence type="ECO:0000313" key="4">
    <source>
        <dbReference type="Proteomes" id="UP000019384"/>
    </source>
</evidence>
<dbReference type="Gene3D" id="3.30.1360.180">
    <property type="match status" value="1"/>
</dbReference>
<feature type="compositionally biased region" description="Low complexity" evidence="1">
    <location>
        <begin position="659"/>
        <end position="671"/>
    </location>
</feature>
<protein>
    <submittedName>
        <fullName evidence="3">Uncharacterized protein</fullName>
    </submittedName>
</protein>
<dbReference type="GO" id="GO:0017111">
    <property type="term" value="F:ribonucleoside triphosphate phosphatase activity"/>
    <property type="evidence" value="ECO:0007669"/>
    <property type="project" value="TreeGrafter"/>
</dbReference>
<keyword evidence="2" id="KW-0472">Membrane</keyword>
<dbReference type="AlphaFoldDB" id="W6MGS5"/>
<dbReference type="GO" id="GO:0009141">
    <property type="term" value="P:nucleoside triphosphate metabolic process"/>
    <property type="evidence" value="ECO:0007669"/>
    <property type="project" value="TreeGrafter"/>
</dbReference>
<dbReference type="GO" id="GO:0047429">
    <property type="term" value="F:nucleoside triphosphate diphosphatase activity"/>
    <property type="evidence" value="ECO:0007669"/>
    <property type="project" value="TreeGrafter"/>
</dbReference>
<dbReference type="InterPro" id="IPR002591">
    <property type="entry name" value="Phosphodiest/P_Trfase"/>
</dbReference>
<feature type="transmembrane region" description="Helical" evidence="2">
    <location>
        <begin position="120"/>
        <end position="138"/>
    </location>
</feature>
<organism evidence="3 4">
    <name type="scientific">Kuraishia capsulata CBS 1993</name>
    <dbReference type="NCBI Taxonomy" id="1382522"/>
    <lineage>
        <taxon>Eukaryota</taxon>
        <taxon>Fungi</taxon>
        <taxon>Dikarya</taxon>
        <taxon>Ascomycota</taxon>
        <taxon>Saccharomycotina</taxon>
        <taxon>Pichiomycetes</taxon>
        <taxon>Pichiales</taxon>
        <taxon>Pichiaceae</taxon>
        <taxon>Kuraishia</taxon>
    </lineage>
</organism>
<dbReference type="SUPFAM" id="SSF53649">
    <property type="entry name" value="Alkaline phosphatase-like"/>
    <property type="match status" value="1"/>
</dbReference>
<feature type="compositionally biased region" description="Acidic residues" evidence="1">
    <location>
        <begin position="684"/>
        <end position="714"/>
    </location>
</feature>
<evidence type="ECO:0000256" key="2">
    <source>
        <dbReference type="SAM" id="Phobius"/>
    </source>
</evidence>
<keyword evidence="2" id="KW-0812">Transmembrane</keyword>
<dbReference type="GeneID" id="34518454"/>
<dbReference type="Pfam" id="PF01663">
    <property type="entry name" value="Phosphodiest"/>
    <property type="match status" value="1"/>
</dbReference>
<reference evidence="3" key="2">
    <citation type="submission" date="2014-02" db="EMBL/GenBank/DDBJ databases">
        <title>Complete DNA sequence of /Kuraishia capsulata/ illustrates novel genomic features among budding yeasts (/Saccharomycotina/).</title>
        <authorList>
            <person name="Morales L."/>
            <person name="Noel B."/>
            <person name="Porcel B."/>
            <person name="Marcet-Houben M."/>
            <person name="Hullo M-F."/>
            <person name="Sacerdot C."/>
            <person name="Tekaia F."/>
            <person name="Leh-Louis V."/>
            <person name="Despons L."/>
            <person name="Khanna V."/>
            <person name="Aury J-M."/>
            <person name="Barbe V."/>
            <person name="Couloux A."/>
            <person name="Labadie K."/>
            <person name="Pelletier E."/>
            <person name="Souciet J-L."/>
            <person name="Boekhout T."/>
            <person name="Gabaldon T."/>
            <person name="Wincker P."/>
            <person name="Dujon B."/>
        </authorList>
    </citation>
    <scope>NUCLEOTIDE SEQUENCE</scope>
    <source>
        <strain evidence="3">CBS 1993</strain>
    </source>
</reference>
<dbReference type="Gene3D" id="3.40.720.10">
    <property type="entry name" value="Alkaline Phosphatase, subunit A"/>
    <property type="match status" value="1"/>
</dbReference>
<proteinExistence type="predicted"/>
<keyword evidence="4" id="KW-1185">Reference proteome</keyword>
<dbReference type="Proteomes" id="UP000019384">
    <property type="component" value="Unassembled WGS sequence"/>
</dbReference>
<dbReference type="OrthoDB" id="415411at2759"/>
<evidence type="ECO:0000313" key="3">
    <source>
        <dbReference type="EMBL" id="CDK25051.1"/>
    </source>
</evidence>
<dbReference type="EMBL" id="HG793125">
    <property type="protein sequence ID" value="CDK25051.1"/>
    <property type="molecule type" value="Genomic_DNA"/>
</dbReference>
<sequence length="759" mass="85188">MSRFEADIPVTDLDDPEDDFIVTRGDADSGIFSTDNYDIDNDSLNLNDLDEPSIAERIRTTLSSFLRPNNKGFEYFGDSIEMRDRSRSLSSFASSEDYLTYPNDGLQIGGYKRKFTKTQFNFLLIGFVTFLVGCAVLLTKNKAKFDSSESSPSQGADLKTRYSNGTDIFYPTTILISLDGFHPHYISKQTTPFLHDLLLEGYGSPYMIPSFPSSTFPNHWTLATGLYPSEHGIVGNSFFDPDSGKQFINTNPELSLLEQWWGGDPIWQTAALQGVSSAIHMWPGSEVPVASGEPLEVDKYNGSEVLSVKVDRLLSWLDRDTDTRPELLMSYVPTIDSLGHKYGVSGNQLEEGLRYVDNFLDSIYMGLILRNLTEIVNFVVVSDHGMSPTSNDRLIYLDDLVDMKKIEHMDGWPLFGLRPFKQYSVEEVYNEIQGNRQNGSHFTVYKREDLPKEWHFGYIENQYTSRIAPIWVVPEVGYTVTTHAEMKRKGFDYHPLGIHGYNNTEVLMRALFLGDGPFFEKKLGSAPKKLKPFQNTEIYSIICESLDLIPAPNNGSARTARGGLVDSYVSSANLLEKDWQDAYDYPNVSFEHDMTMLRTEATYDLIWRKHMSDLEGGDLPVDPTSSLLKSESSYSTFITPESVPDPSYYSSISSESSTAASTAASTPSPSTEEGDAVNGGESNKDDDDNEDEDDEDDNDDDEDDDDKDDEDDEKDGFLGFLEDVFDDLEDTVDDIVNDIVDSVQDTYNDAVNGKHGKDD</sequence>
<dbReference type="PANTHER" id="PTHR10151">
    <property type="entry name" value="ECTONUCLEOTIDE PYROPHOSPHATASE/PHOSPHODIESTERASE"/>
    <property type="match status" value="1"/>
</dbReference>
<dbReference type="HOGENOM" id="CLU_017594_4_0_1"/>
<dbReference type="CDD" id="cd16018">
    <property type="entry name" value="Enpp"/>
    <property type="match status" value="1"/>
</dbReference>
<reference evidence="3" key="1">
    <citation type="submission" date="2013-12" db="EMBL/GenBank/DDBJ databases">
        <authorList>
            <person name="Genoscope - CEA"/>
        </authorList>
    </citation>
    <scope>NUCLEOTIDE SEQUENCE</scope>
    <source>
        <strain evidence="3">CBS 1993</strain>
    </source>
</reference>
<dbReference type="InterPro" id="IPR017850">
    <property type="entry name" value="Alkaline_phosphatase_core_sf"/>
</dbReference>
<accession>W6MGS5</accession>
<dbReference type="PANTHER" id="PTHR10151:SF120">
    <property type="entry name" value="BIS(5'-ADENOSYL)-TRIPHOSPHATASE"/>
    <property type="match status" value="1"/>
</dbReference>
<dbReference type="RefSeq" id="XP_022457066.1">
    <property type="nucleotide sequence ID" value="XM_022605615.1"/>
</dbReference>
<dbReference type="FunFam" id="3.30.1360.180:FF:000003">
    <property type="entry name" value="Type I phosphodiesterase/nucleotide pyrophosphatase family protein"/>
    <property type="match status" value="1"/>
</dbReference>
<gene>
    <name evidence="3" type="ORF">KUCA_T00001018001</name>
</gene>
<feature type="region of interest" description="Disordered" evidence="1">
    <location>
        <begin position="659"/>
        <end position="717"/>
    </location>
</feature>
<name>W6MGS5_9ASCO</name>
<keyword evidence="2" id="KW-1133">Transmembrane helix</keyword>
<dbReference type="STRING" id="1382522.W6MGS5"/>
<evidence type="ECO:0000256" key="1">
    <source>
        <dbReference type="SAM" id="MobiDB-lite"/>
    </source>
</evidence>